<dbReference type="Pfam" id="PF11066">
    <property type="entry name" value="DUF2867"/>
    <property type="match status" value="1"/>
</dbReference>
<sequence>MTSSTIVTERDPPTQSRLSDWYGHADLVDSFAAQLPQGADTNIRSIAQAILGQPAPWFKVLLSIRDRVVRLFGLQTSAELRNANAEGERIDFFPILSADDNELILGEDDQHLNFRISLLLQRSASGPDLVLATTAVRCNNRVGRIYLAAIKPFHWAVVRSNLRRAAKTGFIVR</sequence>
<evidence type="ECO:0000313" key="1">
    <source>
        <dbReference type="EMBL" id="KTW10052.1"/>
    </source>
</evidence>
<dbReference type="Proteomes" id="UP000074410">
    <property type="component" value="Unassembled WGS sequence"/>
</dbReference>
<dbReference type="AlphaFoldDB" id="A0A147J635"/>
<evidence type="ECO:0008006" key="3">
    <source>
        <dbReference type="Google" id="ProtNLM"/>
    </source>
</evidence>
<dbReference type="InterPro" id="IPR021295">
    <property type="entry name" value="DUF2867"/>
</dbReference>
<comment type="caution">
    <text evidence="1">The sequence shown here is derived from an EMBL/GenBank/DDBJ whole genome shotgun (WGS) entry which is preliminary data.</text>
</comment>
<name>A0A147J635_9SPHN</name>
<dbReference type="PATRIC" id="fig|33051.5.peg.201"/>
<proteinExistence type="predicted"/>
<dbReference type="EMBL" id="LDTC01000109">
    <property type="protein sequence ID" value="KTW10052.1"/>
    <property type="molecule type" value="Genomic_DNA"/>
</dbReference>
<organism evidence="1 2">
    <name type="scientific">Sphingomonas sanguinis</name>
    <dbReference type="NCBI Taxonomy" id="33051"/>
    <lineage>
        <taxon>Bacteria</taxon>
        <taxon>Pseudomonadati</taxon>
        <taxon>Pseudomonadota</taxon>
        <taxon>Alphaproteobacteria</taxon>
        <taxon>Sphingomonadales</taxon>
        <taxon>Sphingomonadaceae</taxon>
        <taxon>Sphingomonas</taxon>
    </lineage>
</organism>
<protein>
    <recommendedName>
        <fullName evidence="3">DUF2867 domain-containing protein</fullName>
    </recommendedName>
</protein>
<reference evidence="1 2" key="1">
    <citation type="journal article" date="2016" name="Front. Microbiol.">
        <title>Genomic Resource of Rice Seed Associated Bacteria.</title>
        <authorList>
            <person name="Midha S."/>
            <person name="Bansal K."/>
            <person name="Sharma S."/>
            <person name="Kumar N."/>
            <person name="Patil P.P."/>
            <person name="Chaudhry V."/>
            <person name="Patil P.B."/>
        </authorList>
    </citation>
    <scope>NUCLEOTIDE SEQUENCE [LARGE SCALE GENOMIC DNA]</scope>
    <source>
        <strain evidence="1 2">NS258</strain>
    </source>
</reference>
<dbReference type="RefSeq" id="WP_058717612.1">
    <property type="nucleotide sequence ID" value="NZ_LDTC01000109.1"/>
</dbReference>
<accession>A0A147J635</accession>
<evidence type="ECO:0000313" key="2">
    <source>
        <dbReference type="Proteomes" id="UP000074410"/>
    </source>
</evidence>
<gene>
    <name evidence="1" type="ORF">NS258_13625</name>
</gene>